<dbReference type="Gene3D" id="2.60.120.260">
    <property type="entry name" value="Galactose-binding domain-like"/>
    <property type="match status" value="1"/>
</dbReference>
<evidence type="ECO:0000313" key="12">
    <source>
        <dbReference type="EMBL" id="SFH10819.1"/>
    </source>
</evidence>
<dbReference type="EC" id="3.2.1.4" evidence="7"/>
<gene>
    <name evidence="11" type="ORF">FHR37_005012</name>
    <name evidence="12" type="ORF">SAMN05421678_11296</name>
</gene>
<evidence type="ECO:0000256" key="4">
    <source>
        <dbReference type="ARBA" id="ARBA00023295"/>
    </source>
</evidence>
<dbReference type="Proteomes" id="UP000533017">
    <property type="component" value="Unassembled WGS sequence"/>
</dbReference>
<keyword evidence="5 6" id="KW-0624">Polysaccharide degradation</keyword>
<keyword evidence="2 6" id="KW-0378">Hydrolase</keyword>
<dbReference type="InterPro" id="IPR008928">
    <property type="entry name" value="6-hairpin_glycosidase_sf"/>
</dbReference>
<evidence type="ECO:0000259" key="8">
    <source>
        <dbReference type="Pfam" id="PF00759"/>
    </source>
</evidence>
<dbReference type="Gene3D" id="1.50.10.10">
    <property type="match status" value="1"/>
</dbReference>
<organism evidence="12 13">
    <name type="scientific">Actinopolymorpha cephalotaxi</name>
    <dbReference type="NCBI Taxonomy" id="504797"/>
    <lineage>
        <taxon>Bacteria</taxon>
        <taxon>Bacillati</taxon>
        <taxon>Actinomycetota</taxon>
        <taxon>Actinomycetes</taxon>
        <taxon>Propionibacteriales</taxon>
        <taxon>Actinopolymorphaceae</taxon>
        <taxon>Actinopolymorpha</taxon>
    </lineage>
</organism>
<dbReference type="InterPro" id="IPR012341">
    <property type="entry name" value="6hp_glycosidase-like_sf"/>
</dbReference>
<dbReference type="PROSITE" id="PS00698">
    <property type="entry name" value="GH9_3"/>
    <property type="match status" value="1"/>
</dbReference>
<evidence type="ECO:0000256" key="7">
    <source>
        <dbReference type="RuleBase" id="RU361166"/>
    </source>
</evidence>
<feature type="domain" description="Glycoside hydrolase family 9" evidence="8">
    <location>
        <begin position="250"/>
        <end position="717"/>
    </location>
</feature>
<evidence type="ECO:0000256" key="6">
    <source>
        <dbReference type="PROSITE-ProRule" id="PRU10060"/>
    </source>
</evidence>
<dbReference type="PANTHER" id="PTHR22298">
    <property type="entry name" value="ENDO-1,4-BETA-GLUCANASE"/>
    <property type="match status" value="1"/>
</dbReference>
<proteinExistence type="inferred from homology"/>
<evidence type="ECO:0000259" key="10">
    <source>
        <dbReference type="Pfam" id="PF02927"/>
    </source>
</evidence>
<evidence type="ECO:0000256" key="3">
    <source>
        <dbReference type="ARBA" id="ARBA00023277"/>
    </source>
</evidence>
<dbReference type="InterPro" id="IPR014756">
    <property type="entry name" value="Ig_E-set"/>
</dbReference>
<dbReference type="InterPro" id="IPR033126">
    <property type="entry name" value="Glyco_hydro_9_Asp/Glu_AS"/>
</dbReference>
<dbReference type="InterPro" id="IPR008979">
    <property type="entry name" value="Galactose-bd-like_sf"/>
</dbReference>
<dbReference type="Pfam" id="PF02927">
    <property type="entry name" value="CelD_N"/>
    <property type="match status" value="1"/>
</dbReference>
<keyword evidence="3 6" id="KW-0119">Carbohydrate metabolism</keyword>
<keyword evidence="7" id="KW-0136">Cellulose degradation</keyword>
<dbReference type="Gene3D" id="2.60.40.10">
    <property type="entry name" value="Immunoglobulins"/>
    <property type="match status" value="1"/>
</dbReference>
<dbReference type="GO" id="GO:0030245">
    <property type="term" value="P:cellulose catabolic process"/>
    <property type="evidence" value="ECO:0007669"/>
    <property type="project" value="UniProtKB-KW"/>
</dbReference>
<dbReference type="Pfam" id="PF02018">
    <property type="entry name" value="CBM_4_9"/>
    <property type="match status" value="1"/>
</dbReference>
<dbReference type="EMBL" id="FOOI01000012">
    <property type="protein sequence ID" value="SFH10819.1"/>
    <property type="molecule type" value="Genomic_DNA"/>
</dbReference>
<dbReference type="InterPro" id="IPR001701">
    <property type="entry name" value="Glyco_hydro_9"/>
</dbReference>
<evidence type="ECO:0000313" key="11">
    <source>
        <dbReference type="EMBL" id="NYH86161.1"/>
    </source>
</evidence>
<dbReference type="EMBL" id="JACBZA010000001">
    <property type="protein sequence ID" value="NYH86161.1"/>
    <property type="molecule type" value="Genomic_DNA"/>
</dbReference>
<feature type="domain" description="Cellulase Ig-like" evidence="10">
    <location>
        <begin position="158"/>
        <end position="240"/>
    </location>
</feature>
<comment type="similarity">
    <text evidence="1 6 7">Belongs to the glycosyl hydrolase 9 (cellulase E) family.</text>
</comment>
<evidence type="ECO:0000313" key="14">
    <source>
        <dbReference type="Proteomes" id="UP000533017"/>
    </source>
</evidence>
<dbReference type="InterPro" id="IPR004197">
    <property type="entry name" value="Cellulase_Ig-like"/>
</dbReference>
<dbReference type="Pfam" id="PF00759">
    <property type="entry name" value="Glyco_hydro_9"/>
    <property type="match status" value="1"/>
</dbReference>
<dbReference type="InterPro" id="IPR013783">
    <property type="entry name" value="Ig-like_fold"/>
</dbReference>
<evidence type="ECO:0000256" key="2">
    <source>
        <dbReference type="ARBA" id="ARBA00022801"/>
    </source>
</evidence>
<dbReference type="SUPFAM" id="SSF49785">
    <property type="entry name" value="Galactose-binding domain-like"/>
    <property type="match status" value="1"/>
</dbReference>
<dbReference type="OrthoDB" id="9758662at2"/>
<accession>A0A1I2XCT7</accession>
<reference evidence="11 14" key="2">
    <citation type="submission" date="2020-07" db="EMBL/GenBank/DDBJ databases">
        <title>Sequencing the genomes of 1000 actinobacteria strains.</title>
        <authorList>
            <person name="Klenk H.-P."/>
        </authorList>
    </citation>
    <scope>NUCLEOTIDE SEQUENCE [LARGE SCALE GENOMIC DNA]</scope>
    <source>
        <strain evidence="11 14">DSM 45117</strain>
    </source>
</reference>
<evidence type="ECO:0000259" key="9">
    <source>
        <dbReference type="Pfam" id="PF02018"/>
    </source>
</evidence>
<evidence type="ECO:0000256" key="1">
    <source>
        <dbReference type="ARBA" id="ARBA00007072"/>
    </source>
</evidence>
<keyword evidence="14" id="KW-1185">Reference proteome</keyword>
<keyword evidence="4 6" id="KW-0326">Glycosidase</keyword>
<feature type="active site" evidence="6">
    <location>
        <position position="705"/>
    </location>
</feature>
<dbReference type="SUPFAM" id="SSF81296">
    <property type="entry name" value="E set domains"/>
    <property type="match status" value="1"/>
</dbReference>
<comment type="catalytic activity">
    <reaction evidence="7">
        <text>Endohydrolysis of (1-&gt;4)-beta-D-glucosidic linkages in cellulose, lichenin and cereal beta-D-glucans.</text>
        <dbReference type="EC" id="3.2.1.4"/>
    </reaction>
</comment>
<dbReference type="CDD" id="cd02850">
    <property type="entry name" value="E_set_Cellulase_N"/>
    <property type="match status" value="1"/>
</dbReference>
<dbReference type="InterPro" id="IPR003305">
    <property type="entry name" value="CenC_carb-bd"/>
</dbReference>
<feature type="domain" description="CBM-cenC" evidence="9">
    <location>
        <begin position="17"/>
        <end position="135"/>
    </location>
</feature>
<protein>
    <recommendedName>
        <fullName evidence="7">Endoglucanase</fullName>
        <ecNumber evidence="7">3.2.1.4</ecNumber>
    </recommendedName>
</protein>
<evidence type="ECO:0000313" key="13">
    <source>
        <dbReference type="Proteomes" id="UP000199052"/>
    </source>
</evidence>
<evidence type="ECO:0000256" key="5">
    <source>
        <dbReference type="ARBA" id="ARBA00023326"/>
    </source>
</evidence>
<dbReference type="Proteomes" id="UP000199052">
    <property type="component" value="Unassembled WGS sequence"/>
</dbReference>
<dbReference type="SUPFAM" id="SSF48208">
    <property type="entry name" value="Six-hairpin glycosidases"/>
    <property type="match status" value="1"/>
</dbReference>
<dbReference type="STRING" id="504797.SAMN05421678_11296"/>
<sequence length="727" mass="77494">MALKVAPPKVTAARTSQVVNGSFDAGTDPWWWTANAAAGVVSRLSARVPGGLANPWDVIIGQSDIRPQSGQAYTLSFAASATTPVTVRATVQLADPPYTAELSEPVGLGVEPQTYTCTFTAKTDTARGSVQFQLGGAGEPWTFSLGEVSLEPVVVDNSGRLRVNQLGYLPDGPKKATVASGATEPITWHLHDRDGQEVATGRSTPRGIDESSDQNVHTIDFSAYDTPGAGYTLTADGQTSDPFDISARLYDQLRSDALQFFYIQRSGIPIEAVLVGKAYARPAGHLGVPPNTGDTDVGCVPGVCDYRLDVRGGWYDAGDQGKYVVNGGIAAYQLLSTWERAQHAPTGQTAPLDDGRLRVPEHGDGVPDILDEARWEVEFLLRMQVPEGHPLAGMAHHKIHDRAWTDLPTQPQDDSQPRELHAPSTAATLNLAAVAAQAARLFRPYDPGFSVRCLAAATRAWAAAKPHPDIHASDADANGGGAYGDADVTDEFYWAAVELYLTIGDDHLLEQALASPVHTADVFPASGFSWQAVGALGRLDLATVPSGLPESQLAQVRTSVVDAADRYLATQAGQAYGQPLPGKKEFYAWGSNSSVLNNIVVMATAYDLTGKAAYRDGALEGMDYIFGRNALNYSYVTGYGARSAHNQHSRIYAHQLDPRLPAPPKGSVAGGPNAALQDPVAQQQLTGRAPQLCYVDDIWSYSTNEVAINWNSALAWAASFAASQGCR</sequence>
<dbReference type="GO" id="GO:0008810">
    <property type="term" value="F:cellulase activity"/>
    <property type="evidence" value="ECO:0007669"/>
    <property type="project" value="UniProtKB-EC"/>
</dbReference>
<name>A0A1I2XCT7_9ACTN</name>
<dbReference type="AlphaFoldDB" id="A0A1I2XCT7"/>
<feature type="active site" evidence="6">
    <location>
        <position position="696"/>
    </location>
</feature>
<reference evidence="12 13" key="1">
    <citation type="submission" date="2016-10" db="EMBL/GenBank/DDBJ databases">
        <authorList>
            <person name="de Groot N.N."/>
        </authorList>
    </citation>
    <scope>NUCLEOTIDE SEQUENCE [LARGE SCALE GENOMIC DNA]</scope>
    <source>
        <strain evidence="12 13">CPCC 202808</strain>
    </source>
</reference>
<dbReference type="RefSeq" id="WP_092885685.1">
    <property type="nucleotide sequence ID" value="NZ_FOOI01000012.1"/>
</dbReference>